<evidence type="ECO:0000313" key="2">
    <source>
        <dbReference type="EMBL" id="CAL5006414.1"/>
    </source>
</evidence>
<evidence type="ECO:0000313" key="3">
    <source>
        <dbReference type="EMBL" id="CAL5012303.1"/>
    </source>
</evidence>
<evidence type="ECO:0000313" key="4">
    <source>
        <dbReference type="Proteomes" id="UP001497457"/>
    </source>
</evidence>
<dbReference type="Proteomes" id="UP001497457">
    <property type="component" value="Chromosome 28b"/>
</dbReference>
<dbReference type="Gene3D" id="2.40.10.120">
    <property type="match status" value="1"/>
</dbReference>
<dbReference type="EMBL" id="OZ075138">
    <property type="protein sequence ID" value="CAL5012303.1"/>
    <property type="molecule type" value="Genomic_DNA"/>
</dbReference>
<feature type="compositionally biased region" description="Basic residues" evidence="1">
    <location>
        <begin position="221"/>
        <end position="238"/>
    </location>
</feature>
<gene>
    <name evidence="2" type="ORF">URODEC1_LOCUS68018</name>
    <name evidence="3" type="ORF">URODEC1_LOCUS70816</name>
</gene>
<reference evidence="2 4" key="2">
    <citation type="submission" date="2024-10" db="EMBL/GenBank/DDBJ databases">
        <authorList>
            <person name="Ryan C."/>
        </authorList>
    </citation>
    <scope>NUCLEOTIDE SEQUENCE [LARGE SCALE GENOMIC DNA]</scope>
</reference>
<accession>A0ABC9BR61</accession>
<name>A0ABC9BR61_9POAL</name>
<dbReference type="AlphaFoldDB" id="A0ABC9BR61"/>
<sequence>MPPIAHGQDDLNRLNKHVIQSVVSVNTYDNVKYGINFTTGFIIFSERSRSLICVHKSVIKKKKGLFVHFSDGTIEKAAVFLEETSTGHTILVTESKRGHARTAVSFCERVVEREELFIITEVEGGYNGFNFMTGTVNTPSCKAIDRALKEIVPGSESKFALSCPAREQILGAGVFNLEGLLIGTVSSFDEDAFNLKFAQQTCHWVDELEAKLKAKDAKISLSKKGRKTKPGPRVTKKRRVEDRNDIKMLREEGPLVNLSQAT</sequence>
<keyword evidence="4" id="KW-1185">Reference proteome</keyword>
<organism evidence="2 4">
    <name type="scientific">Urochloa decumbens</name>
    <dbReference type="NCBI Taxonomy" id="240449"/>
    <lineage>
        <taxon>Eukaryota</taxon>
        <taxon>Viridiplantae</taxon>
        <taxon>Streptophyta</taxon>
        <taxon>Embryophyta</taxon>
        <taxon>Tracheophyta</taxon>
        <taxon>Spermatophyta</taxon>
        <taxon>Magnoliopsida</taxon>
        <taxon>Liliopsida</taxon>
        <taxon>Poales</taxon>
        <taxon>Poaceae</taxon>
        <taxon>PACMAD clade</taxon>
        <taxon>Panicoideae</taxon>
        <taxon>Panicodae</taxon>
        <taxon>Paniceae</taxon>
        <taxon>Melinidinae</taxon>
        <taxon>Urochloa</taxon>
    </lineage>
</organism>
<proteinExistence type="predicted"/>
<feature type="region of interest" description="Disordered" evidence="1">
    <location>
        <begin position="221"/>
        <end position="246"/>
    </location>
</feature>
<protein>
    <submittedName>
        <fullName evidence="2">Uncharacterized protein</fullName>
    </submittedName>
</protein>
<dbReference type="Proteomes" id="UP001497457">
    <property type="component" value="Chromosome 27b"/>
</dbReference>
<dbReference type="EMBL" id="OZ075137">
    <property type="protein sequence ID" value="CAL5006414.1"/>
    <property type="molecule type" value="Genomic_DNA"/>
</dbReference>
<evidence type="ECO:0000256" key="1">
    <source>
        <dbReference type="SAM" id="MobiDB-lite"/>
    </source>
</evidence>
<reference evidence="4" key="1">
    <citation type="submission" date="2024-06" db="EMBL/GenBank/DDBJ databases">
        <authorList>
            <person name="Ryan C."/>
        </authorList>
    </citation>
    <scope>NUCLEOTIDE SEQUENCE [LARGE SCALE GENOMIC DNA]</scope>
</reference>